<feature type="non-terminal residue" evidence="2">
    <location>
        <position position="1"/>
    </location>
</feature>
<feature type="non-terminal residue" evidence="2">
    <location>
        <position position="152"/>
    </location>
</feature>
<evidence type="ECO:0000259" key="1">
    <source>
        <dbReference type="Pfam" id="PF00501"/>
    </source>
</evidence>
<dbReference type="Pfam" id="PF00501">
    <property type="entry name" value="AMP-binding"/>
    <property type="match status" value="1"/>
</dbReference>
<sequence length="152" mass="15973">PVDPEYPADRIAYMLQDAGPVAVLTRADTVGVLPEDVRPTLVEDLGLEAFSAADLTDAERTAPLLVGSPAWVIYTSGSTGRPKGVVVTHTGIASLSLSQIESFRITADSRVLQFASPSFDAAAWEVVMALLSGARLVLARSEELLPGEPLAA</sequence>
<dbReference type="Proteomes" id="UP001610631">
    <property type="component" value="Unassembled WGS sequence"/>
</dbReference>
<dbReference type="EMBL" id="JBBDHD010000336">
    <property type="protein sequence ID" value="MFH7600671.1"/>
    <property type="molecule type" value="Genomic_DNA"/>
</dbReference>
<dbReference type="InterPro" id="IPR020845">
    <property type="entry name" value="AMP-binding_CS"/>
</dbReference>
<dbReference type="PANTHER" id="PTHR45527:SF1">
    <property type="entry name" value="FATTY ACID SYNTHASE"/>
    <property type="match status" value="1"/>
</dbReference>
<dbReference type="Gene3D" id="3.40.50.980">
    <property type="match status" value="2"/>
</dbReference>
<comment type="caution">
    <text evidence="2">The sequence shown here is derived from an EMBL/GenBank/DDBJ whole genome shotgun (WGS) entry which is preliminary data.</text>
</comment>
<evidence type="ECO:0000313" key="2">
    <source>
        <dbReference type="EMBL" id="MFH7600671.1"/>
    </source>
</evidence>
<dbReference type="PROSITE" id="PS00455">
    <property type="entry name" value="AMP_BINDING"/>
    <property type="match status" value="1"/>
</dbReference>
<gene>
    <name evidence="2" type="ORF">WDV06_37115</name>
</gene>
<dbReference type="RefSeq" id="WP_395514203.1">
    <property type="nucleotide sequence ID" value="NZ_JBBDHD010000336.1"/>
</dbReference>
<feature type="domain" description="AMP-dependent synthetase/ligase" evidence="1">
    <location>
        <begin position="1"/>
        <end position="144"/>
    </location>
</feature>
<dbReference type="SUPFAM" id="SSF56801">
    <property type="entry name" value="Acetyl-CoA synthetase-like"/>
    <property type="match status" value="1"/>
</dbReference>
<protein>
    <submittedName>
        <fullName evidence="2">AMP-binding protein</fullName>
    </submittedName>
</protein>
<dbReference type="InterPro" id="IPR000873">
    <property type="entry name" value="AMP-dep_synth/lig_dom"/>
</dbReference>
<evidence type="ECO:0000313" key="3">
    <source>
        <dbReference type="Proteomes" id="UP001610631"/>
    </source>
</evidence>
<proteinExistence type="predicted"/>
<reference evidence="2 3" key="1">
    <citation type="submission" date="2024-03" db="EMBL/GenBank/DDBJ databases">
        <title>Whole genome sequencing of Streptomyces racemochromogenes, to identify antimicrobial biosynthetic gene clusters.</title>
        <authorList>
            <person name="Suryawanshi P."/>
            <person name="Krishnaraj P.U."/>
            <person name="Arun Y.P."/>
            <person name="Suryawanshi M.P."/>
            <person name="Rakshit O."/>
        </authorList>
    </citation>
    <scope>NUCLEOTIDE SEQUENCE [LARGE SCALE GENOMIC DNA]</scope>
    <source>
        <strain evidence="2 3">AUDT626</strain>
    </source>
</reference>
<organism evidence="2 3">
    <name type="scientific">Streptomyces racemochromogenes</name>
    <dbReference type="NCBI Taxonomy" id="67353"/>
    <lineage>
        <taxon>Bacteria</taxon>
        <taxon>Bacillati</taxon>
        <taxon>Actinomycetota</taxon>
        <taxon>Actinomycetes</taxon>
        <taxon>Kitasatosporales</taxon>
        <taxon>Streptomycetaceae</taxon>
        <taxon>Streptomyces</taxon>
    </lineage>
</organism>
<name>A0ABW7PRV0_9ACTN</name>
<accession>A0ABW7PRV0</accession>
<keyword evidence="3" id="KW-1185">Reference proteome</keyword>
<dbReference type="PANTHER" id="PTHR45527">
    <property type="entry name" value="NONRIBOSOMAL PEPTIDE SYNTHETASE"/>
    <property type="match status" value="1"/>
</dbReference>